<accession>A0A7S2YHP6</accession>
<keyword evidence="4" id="KW-0297">G-protein coupled receptor</keyword>
<dbReference type="PROSITE" id="PS50259">
    <property type="entry name" value="G_PROTEIN_RECEP_F3_4"/>
    <property type="match status" value="1"/>
</dbReference>
<keyword evidence="5 10" id="KW-0472">Membrane</keyword>
<evidence type="ECO:0000256" key="7">
    <source>
        <dbReference type="ARBA" id="ARBA00023180"/>
    </source>
</evidence>
<dbReference type="Pfam" id="PF00003">
    <property type="entry name" value="7tm_3"/>
    <property type="match status" value="1"/>
</dbReference>
<evidence type="ECO:0000256" key="2">
    <source>
        <dbReference type="ARBA" id="ARBA00022692"/>
    </source>
</evidence>
<evidence type="ECO:0000256" key="6">
    <source>
        <dbReference type="ARBA" id="ARBA00023170"/>
    </source>
</evidence>
<evidence type="ECO:0000256" key="10">
    <source>
        <dbReference type="SAM" id="Phobius"/>
    </source>
</evidence>
<dbReference type="AlphaFoldDB" id="A0A7S2YHP6"/>
<name>A0A7S2YHP6_9STRA</name>
<evidence type="ECO:0000259" key="11">
    <source>
        <dbReference type="PROSITE" id="PS50259"/>
    </source>
</evidence>
<keyword evidence="8" id="KW-0807">Transducer</keyword>
<keyword evidence="6" id="KW-0675">Receptor</keyword>
<keyword evidence="7" id="KW-0325">Glycoprotein</keyword>
<feature type="transmembrane region" description="Helical" evidence="10">
    <location>
        <begin position="30"/>
        <end position="51"/>
    </location>
</feature>
<keyword evidence="2 10" id="KW-0812">Transmembrane</keyword>
<feature type="domain" description="G-protein coupled receptors family 3 profile" evidence="11">
    <location>
        <begin position="64"/>
        <end position="262"/>
    </location>
</feature>
<feature type="transmembrane region" description="Helical" evidence="10">
    <location>
        <begin position="220"/>
        <end position="239"/>
    </location>
</feature>
<reference evidence="12" key="1">
    <citation type="submission" date="2021-01" db="EMBL/GenBank/DDBJ databases">
        <authorList>
            <person name="Corre E."/>
            <person name="Pelletier E."/>
            <person name="Niang G."/>
            <person name="Scheremetjew M."/>
            <person name="Finn R."/>
            <person name="Kale V."/>
            <person name="Holt S."/>
            <person name="Cochrane G."/>
            <person name="Meng A."/>
            <person name="Brown T."/>
            <person name="Cohen L."/>
        </authorList>
    </citation>
    <scope>NUCLEOTIDE SEQUENCE</scope>
    <source>
        <strain evidence="12">CCMP125</strain>
    </source>
</reference>
<dbReference type="GO" id="GO:0038039">
    <property type="term" value="C:G protein-coupled receptor heterodimeric complex"/>
    <property type="evidence" value="ECO:0007669"/>
    <property type="project" value="TreeGrafter"/>
</dbReference>
<dbReference type="PRINTS" id="PR01176">
    <property type="entry name" value="GABABRECEPTR"/>
</dbReference>
<evidence type="ECO:0000256" key="5">
    <source>
        <dbReference type="ARBA" id="ARBA00023136"/>
    </source>
</evidence>
<comment type="subcellular location">
    <subcellularLocation>
        <location evidence="1">Membrane</location>
        <topology evidence="1">Multi-pass membrane protein</topology>
    </subcellularLocation>
</comment>
<keyword evidence="3 10" id="KW-1133">Transmembrane helix</keyword>
<feature type="transmembrane region" description="Helical" evidence="10">
    <location>
        <begin position="186"/>
        <end position="208"/>
    </location>
</feature>
<evidence type="ECO:0000256" key="9">
    <source>
        <dbReference type="SAM" id="MobiDB-lite"/>
    </source>
</evidence>
<feature type="region of interest" description="Disordered" evidence="9">
    <location>
        <begin position="252"/>
        <end position="274"/>
    </location>
</feature>
<proteinExistence type="predicted"/>
<evidence type="ECO:0000313" key="12">
    <source>
        <dbReference type="EMBL" id="CAD9977215.1"/>
    </source>
</evidence>
<dbReference type="InterPro" id="IPR017978">
    <property type="entry name" value="GPCR_3_C"/>
</dbReference>
<evidence type="ECO:0000256" key="4">
    <source>
        <dbReference type="ARBA" id="ARBA00023040"/>
    </source>
</evidence>
<dbReference type="GO" id="GO:0004965">
    <property type="term" value="F:G protein-coupled GABA receptor activity"/>
    <property type="evidence" value="ECO:0007669"/>
    <property type="project" value="InterPro"/>
</dbReference>
<feature type="transmembrane region" description="Helical" evidence="10">
    <location>
        <begin position="153"/>
        <end position="174"/>
    </location>
</feature>
<dbReference type="PANTHER" id="PTHR10519">
    <property type="entry name" value="GABA-B RECEPTOR"/>
    <property type="match status" value="1"/>
</dbReference>
<dbReference type="InterPro" id="IPR002455">
    <property type="entry name" value="GPCR3_GABA-B"/>
</dbReference>
<feature type="transmembrane region" description="Helical" evidence="10">
    <location>
        <begin position="102"/>
        <end position="122"/>
    </location>
</feature>
<dbReference type="PANTHER" id="PTHR10519:SF20">
    <property type="entry name" value="G-PROTEIN COUPLED RECEPTOR 156-RELATED"/>
    <property type="match status" value="1"/>
</dbReference>
<evidence type="ECO:0000256" key="8">
    <source>
        <dbReference type="ARBA" id="ARBA00023224"/>
    </source>
</evidence>
<evidence type="ECO:0000256" key="3">
    <source>
        <dbReference type="ARBA" id="ARBA00022989"/>
    </source>
</evidence>
<dbReference type="EMBL" id="HBHT01025832">
    <property type="protein sequence ID" value="CAD9977215.1"/>
    <property type="molecule type" value="Transcribed_RNA"/>
</dbReference>
<evidence type="ECO:0000256" key="1">
    <source>
        <dbReference type="ARBA" id="ARBA00004141"/>
    </source>
</evidence>
<protein>
    <recommendedName>
        <fullName evidence="11">G-protein coupled receptors family 3 profile domain-containing protein</fullName>
    </recommendedName>
</protein>
<gene>
    <name evidence="12" type="ORF">APAL1065_LOCUS17338</name>
</gene>
<feature type="transmembrane region" description="Helical" evidence="10">
    <location>
        <begin position="71"/>
        <end position="90"/>
    </location>
</feature>
<organism evidence="12">
    <name type="scientific">Entomoneis paludosa</name>
    <dbReference type="NCBI Taxonomy" id="265537"/>
    <lineage>
        <taxon>Eukaryota</taxon>
        <taxon>Sar</taxon>
        <taxon>Stramenopiles</taxon>
        <taxon>Ochrophyta</taxon>
        <taxon>Bacillariophyta</taxon>
        <taxon>Bacillariophyceae</taxon>
        <taxon>Bacillariophycidae</taxon>
        <taxon>Entomoneidaceae</taxon>
        <taxon>Entomoneis</taxon>
    </lineage>
</organism>
<sequence>MSLTMLKALASMVWLWVYRKEEAIASSNTGFLHVICVGTIIMSATVIPLSLDASSTLSNAGLDVACMSIPWLVFMGNLITYSALFTKLYTTHKMVSFSKKSLYLLAPMVALLSSAILVLILWTTLDPLHYQSKEIDKISGETVHSCIGESSEAYAVSVFGVNLIAMGMVTFMAFKTLDADGSRNETWWIMILLLIQVETVVLAAPIVVALSDQAKPNPQYIGYVLLILSLPSSTLYLLIFPKVLAHYRRDKEGNHKRKRGQMGHGQVTGLDAPNNDTKVAVTATAGECAVEGT</sequence>